<keyword evidence="2" id="KW-0813">Transport</keyword>
<evidence type="ECO:0000313" key="7">
    <source>
        <dbReference type="EMBL" id="SNT05919.1"/>
    </source>
</evidence>
<keyword evidence="3" id="KW-0547">Nucleotide-binding</keyword>
<keyword evidence="4 7" id="KW-0067">ATP-binding</keyword>
<organism evidence="7 8">
    <name type="scientific">Actinomadura meyerae</name>
    <dbReference type="NCBI Taxonomy" id="240840"/>
    <lineage>
        <taxon>Bacteria</taxon>
        <taxon>Bacillati</taxon>
        <taxon>Actinomycetota</taxon>
        <taxon>Actinomycetes</taxon>
        <taxon>Streptosporangiales</taxon>
        <taxon>Thermomonosporaceae</taxon>
        <taxon>Actinomadura</taxon>
    </lineage>
</organism>
<dbReference type="OrthoDB" id="9804819at2"/>
<gene>
    <name evidence="7" type="ORF">SAMN05443665_101537</name>
</gene>
<dbReference type="InterPro" id="IPR050763">
    <property type="entry name" value="ABC_transporter_ATP-binding"/>
</dbReference>
<evidence type="ECO:0000313" key="8">
    <source>
        <dbReference type="Proteomes" id="UP000198318"/>
    </source>
</evidence>
<evidence type="ECO:0000259" key="6">
    <source>
        <dbReference type="PROSITE" id="PS50893"/>
    </source>
</evidence>
<dbReference type="GO" id="GO:0005524">
    <property type="term" value="F:ATP binding"/>
    <property type="evidence" value="ECO:0007669"/>
    <property type="project" value="UniProtKB-KW"/>
</dbReference>
<dbReference type="PANTHER" id="PTHR42711:SF16">
    <property type="entry name" value="ABC TRANSPORTER ATP-BINDING PROTEIN"/>
    <property type="match status" value="1"/>
</dbReference>
<evidence type="ECO:0000256" key="5">
    <source>
        <dbReference type="ARBA" id="ARBA00023251"/>
    </source>
</evidence>
<accession>A0A239JJE8</accession>
<dbReference type="GO" id="GO:0016887">
    <property type="term" value="F:ATP hydrolysis activity"/>
    <property type="evidence" value="ECO:0007669"/>
    <property type="project" value="InterPro"/>
</dbReference>
<evidence type="ECO:0000256" key="3">
    <source>
        <dbReference type="ARBA" id="ARBA00022741"/>
    </source>
</evidence>
<evidence type="ECO:0000256" key="2">
    <source>
        <dbReference type="ARBA" id="ARBA00022448"/>
    </source>
</evidence>
<dbReference type="Proteomes" id="UP000198318">
    <property type="component" value="Unassembled WGS sequence"/>
</dbReference>
<dbReference type="EMBL" id="FZOR01000015">
    <property type="protein sequence ID" value="SNT05919.1"/>
    <property type="molecule type" value="Genomic_DNA"/>
</dbReference>
<dbReference type="InterPro" id="IPR003439">
    <property type="entry name" value="ABC_transporter-like_ATP-bd"/>
</dbReference>
<dbReference type="Pfam" id="PF00005">
    <property type="entry name" value="ABC_tran"/>
    <property type="match status" value="1"/>
</dbReference>
<reference evidence="7 8" key="1">
    <citation type="submission" date="2017-06" db="EMBL/GenBank/DDBJ databases">
        <authorList>
            <person name="Kim H.J."/>
            <person name="Triplett B.A."/>
        </authorList>
    </citation>
    <scope>NUCLEOTIDE SEQUENCE [LARGE SCALE GENOMIC DNA]</scope>
    <source>
        <strain evidence="7 8">DSM 44715</strain>
    </source>
</reference>
<keyword evidence="8" id="KW-1185">Reference proteome</keyword>
<protein>
    <submittedName>
        <fullName evidence="7">ABC-2 type transport system ATP-binding protein</fullName>
    </submittedName>
</protein>
<dbReference type="GO" id="GO:0005886">
    <property type="term" value="C:plasma membrane"/>
    <property type="evidence" value="ECO:0007669"/>
    <property type="project" value="UniProtKB-SubCell"/>
</dbReference>
<dbReference type="GO" id="GO:0046677">
    <property type="term" value="P:response to antibiotic"/>
    <property type="evidence" value="ECO:0007669"/>
    <property type="project" value="UniProtKB-KW"/>
</dbReference>
<dbReference type="SUPFAM" id="SSF52540">
    <property type="entry name" value="P-loop containing nucleoside triphosphate hydrolases"/>
    <property type="match status" value="1"/>
</dbReference>
<evidence type="ECO:0000256" key="4">
    <source>
        <dbReference type="ARBA" id="ARBA00022840"/>
    </source>
</evidence>
<dbReference type="PROSITE" id="PS50893">
    <property type="entry name" value="ABC_TRANSPORTER_2"/>
    <property type="match status" value="1"/>
</dbReference>
<dbReference type="SMART" id="SM00382">
    <property type="entry name" value="AAA"/>
    <property type="match status" value="1"/>
</dbReference>
<sequence>MEPVIRVRNLRVGGREKGAGVSFTVAAGEICALLGRAGSGKTAVLEAVAGLRRPVSGSVRVRGADPYGDREGLRLGAVWREGGDHAGFTVEEVAESYRRWTLDPLTTAEALELTGLGDLAAVRFERLTAGQRRLLDLALALLNRSDVLFLDDPLAGLDSGTVERIWTVLRDVAGSGAAILFSTRSLAEASRADRTSVVDEGRACPAAPPPRARAA</sequence>
<dbReference type="PANTHER" id="PTHR42711">
    <property type="entry name" value="ABC TRANSPORTER ATP-BINDING PROTEIN"/>
    <property type="match status" value="1"/>
</dbReference>
<evidence type="ECO:0000256" key="1">
    <source>
        <dbReference type="ARBA" id="ARBA00004202"/>
    </source>
</evidence>
<name>A0A239JJE8_9ACTN</name>
<comment type="subcellular location">
    <subcellularLocation>
        <location evidence="1">Cell membrane</location>
        <topology evidence="1">Peripheral membrane protein</topology>
    </subcellularLocation>
</comment>
<dbReference type="InterPro" id="IPR027417">
    <property type="entry name" value="P-loop_NTPase"/>
</dbReference>
<keyword evidence="5" id="KW-0046">Antibiotic resistance</keyword>
<proteinExistence type="predicted"/>
<dbReference type="Gene3D" id="3.40.50.300">
    <property type="entry name" value="P-loop containing nucleotide triphosphate hydrolases"/>
    <property type="match status" value="1"/>
</dbReference>
<feature type="domain" description="ABC transporter" evidence="6">
    <location>
        <begin position="2"/>
        <end position="214"/>
    </location>
</feature>
<dbReference type="AlphaFoldDB" id="A0A239JJE8"/>
<dbReference type="InterPro" id="IPR003593">
    <property type="entry name" value="AAA+_ATPase"/>
</dbReference>